<gene>
    <name evidence="2" type="ORF">GSPATT00016089001</name>
</gene>
<dbReference type="GeneID" id="5034429"/>
<dbReference type="RefSeq" id="XP_001448644.1">
    <property type="nucleotide sequence ID" value="XM_001448607.1"/>
</dbReference>
<dbReference type="KEGG" id="ptm:GSPATT00016089001"/>
<name>A0DDY0_PARTE</name>
<dbReference type="EMBL" id="CT868396">
    <property type="protein sequence ID" value="CAK81247.1"/>
    <property type="molecule type" value="Genomic_DNA"/>
</dbReference>
<dbReference type="STRING" id="5888.A0DDY0"/>
<dbReference type="HOGENOM" id="CLU_901551_0_0_1"/>
<keyword evidence="1" id="KW-0812">Transmembrane</keyword>
<evidence type="ECO:0000313" key="3">
    <source>
        <dbReference type="Proteomes" id="UP000000600"/>
    </source>
</evidence>
<dbReference type="InterPro" id="IPR045052">
    <property type="entry name" value="Copine"/>
</dbReference>
<accession>A0DDY0</accession>
<keyword evidence="3" id="KW-1185">Reference proteome</keyword>
<dbReference type="GO" id="GO:0005886">
    <property type="term" value="C:plasma membrane"/>
    <property type="evidence" value="ECO:0000318"/>
    <property type="project" value="GO_Central"/>
</dbReference>
<evidence type="ECO:0000313" key="2">
    <source>
        <dbReference type="EMBL" id="CAK81247.1"/>
    </source>
</evidence>
<dbReference type="OrthoDB" id="5855668at2759"/>
<evidence type="ECO:0000256" key="1">
    <source>
        <dbReference type="SAM" id="Phobius"/>
    </source>
</evidence>
<dbReference type="GO" id="GO:0071277">
    <property type="term" value="P:cellular response to calcium ion"/>
    <property type="evidence" value="ECO:0000318"/>
    <property type="project" value="GO_Central"/>
</dbReference>
<organism evidence="2 3">
    <name type="scientific">Paramecium tetraurelia</name>
    <dbReference type="NCBI Taxonomy" id="5888"/>
    <lineage>
        <taxon>Eukaryota</taxon>
        <taxon>Sar</taxon>
        <taxon>Alveolata</taxon>
        <taxon>Ciliophora</taxon>
        <taxon>Intramacronucleata</taxon>
        <taxon>Oligohymenophorea</taxon>
        <taxon>Peniculida</taxon>
        <taxon>Parameciidae</taxon>
        <taxon>Paramecium</taxon>
    </lineage>
</organism>
<dbReference type="PANTHER" id="PTHR10857:SF106">
    <property type="entry name" value="C2 DOMAIN-CONTAINING PROTEIN"/>
    <property type="match status" value="1"/>
</dbReference>
<dbReference type="AlphaFoldDB" id="A0DDY0"/>
<keyword evidence="1" id="KW-1133">Transmembrane helix</keyword>
<dbReference type="SUPFAM" id="SSF49562">
    <property type="entry name" value="C2 domain (Calcium/lipid-binding domain, CaLB)"/>
    <property type="match status" value="1"/>
</dbReference>
<dbReference type="InParanoid" id="A0DDY0"/>
<protein>
    <submittedName>
        <fullName evidence="2">Uncharacterized protein</fullName>
    </submittedName>
</protein>
<dbReference type="PANTHER" id="PTHR10857">
    <property type="entry name" value="COPINE"/>
    <property type="match status" value="1"/>
</dbReference>
<dbReference type="InterPro" id="IPR035892">
    <property type="entry name" value="C2_domain_sf"/>
</dbReference>
<feature type="transmembrane region" description="Helical" evidence="1">
    <location>
        <begin position="280"/>
        <end position="300"/>
    </location>
</feature>
<sequence length="309" mass="37150">MIIENSISNKLQFIEETINFALFHLIAQGIKIDQTEVIWNNLNPNFVRTFKIKYFFEVQQHLKNGSLSFYKFNLMKSVNVSYYGQLLKQKQLQLKQQGRKTQFLLLNYLIYKERKVETLSSRQIKQNNATMNFLFQEQTLAFLEQCSPFLRFYRRRQQDERNLLVYETYILMIQTKQNGRNFFVKHRNYIKVELWNYKISGNHKYLVETTLCINELIGSSKVTKIFQKQLINKCNTNKSPGLYNLIDFNQNLIIPLFIIMLEDSNQVQLLLLVSLHLMQILKILNHFIIFLQMTLLVYTYKQFLVWLKY</sequence>
<keyword evidence="1" id="KW-0472">Membrane</keyword>
<reference evidence="2 3" key="1">
    <citation type="journal article" date="2006" name="Nature">
        <title>Global trends of whole-genome duplications revealed by the ciliate Paramecium tetraurelia.</title>
        <authorList>
            <consortium name="Genoscope"/>
            <person name="Aury J.-M."/>
            <person name="Jaillon O."/>
            <person name="Duret L."/>
            <person name="Noel B."/>
            <person name="Jubin C."/>
            <person name="Porcel B.M."/>
            <person name="Segurens B."/>
            <person name="Daubin V."/>
            <person name="Anthouard V."/>
            <person name="Aiach N."/>
            <person name="Arnaiz O."/>
            <person name="Billaut A."/>
            <person name="Beisson J."/>
            <person name="Blanc I."/>
            <person name="Bouhouche K."/>
            <person name="Camara F."/>
            <person name="Duharcourt S."/>
            <person name="Guigo R."/>
            <person name="Gogendeau D."/>
            <person name="Katinka M."/>
            <person name="Keller A.-M."/>
            <person name="Kissmehl R."/>
            <person name="Klotz C."/>
            <person name="Koll F."/>
            <person name="Le Moue A."/>
            <person name="Lepere C."/>
            <person name="Malinsky S."/>
            <person name="Nowacki M."/>
            <person name="Nowak J.K."/>
            <person name="Plattner H."/>
            <person name="Poulain J."/>
            <person name="Ruiz F."/>
            <person name="Serrano V."/>
            <person name="Zagulski M."/>
            <person name="Dessen P."/>
            <person name="Betermier M."/>
            <person name="Weissenbach J."/>
            <person name="Scarpelli C."/>
            <person name="Schachter V."/>
            <person name="Sperling L."/>
            <person name="Meyer E."/>
            <person name="Cohen J."/>
            <person name="Wincker P."/>
        </authorList>
    </citation>
    <scope>NUCLEOTIDE SEQUENCE [LARGE SCALE GENOMIC DNA]</scope>
    <source>
        <strain evidence="2 3">Stock d4-2</strain>
    </source>
</reference>
<proteinExistence type="predicted"/>
<dbReference type="Proteomes" id="UP000000600">
    <property type="component" value="Unassembled WGS sequence"/>
</dbReference>
<dbReference type="GO" id="GO:0005544">
    <property type="term" value="F:calcium-dependent phospholipid binding"/>
    <property type="evidence" value="ECO:0000318"/>
    <property type="project" value="GO_Central"/>
</dbReference>